<evidence type="ECO:0000259" key="10">
    <source>
        <dbReference type="Pfam" id="PF01545"/>
    </source>
</evidence>
<feature type="transmembrane region" description="Helical" evidence="9">
    <location>
        <begin position="177"/>
        <end position="198"/>
    </location>
</feature>
<dbReference type="PANTHER" id="PTHR11562">
    <property type="entry name" value="CATION EFFLUX PROTEIN/ ZINC TRANSPORTER"/>
    <property type="match status" value="1"/>
</dbReference>
<keyword evidence="8 9" id="KW-0472">Membrane</keyword>
<keyword evidence="5" id="KW-0862">Zinc</keyword>
<dbReference type="InterPro" id="IPR036837">
    <property type="entry name" value="Cation_efflux_CTD_sf"/>
</dbReference>
<keyword evidence="5" id="KW-0864">Zinc transport</keyword>
<dbReference type="InterPro" id="IPR027469">
    <property type="entry name" value="Cation_efflux_TMD_sf"/>
</dbReference>
<sequence length="297" mass="33278">MSFKHKHEDNINNKFIAGVVLNTALIIIELIYGVLANSLALIADAIHNAADVLSLFLSWFSFLLARKKAPEKFTYGYKNLTIFAAFINAILLFLSVGAMIWESVERLGNHEIVNSGIVILVAFGGIIINGLSASLFFDERRSDINIEGAFLHLLSDTLVSVGVIVAGFFIWWQSWYWIDPVTGLLVAIVIMISSWKLFKESLNLILGAIPTAIDLEKLKVMILQSKGLVTFHDLHIWPISTTETALSVHLVVLPEFFNEEVTTKLEESIKNSFPIHHVTMQLEKRDKNECLTDCALH</sequence>
<dbReference type="SUPFAM" id="SSF160240">
    <property type="entry name" value="Cation efflux protein cytoplasmic domain-like"/>
    <property type="match status" value="1"/>
</dbReference>
<evidence type="ECO:0000256" key="1">
    <source>
        <dbReference type="ARBA" id="ARBA00004141"/>
    </source>
</evidence>
<keyword evidence="6 9" id="KW-1133">Transmembrane helix</keyword>
<proteinExistence type="inferred from homology"/>
<evidence type="ECO:0000256" key="9">
    <source>
        <dbReference type="SAM" id="Phobius"/>
    </source>
</evidence>
<dbReference type="NCBIfam" id="TIGR01297">
    <property type="entry name" value="CDF"/>
    <property type="match status" value="1"/>
</dbReference>
<accession>A0A8S4C585</accession>
<comment type="caution">
    <text evidence="12">The sequence shown here is derived from an EMBL/GenBank/DDBJ whole genome shotgun (WGS) entry which is preliminary data.</text>
</comment>
<dbReference type="Pfam" id="PF16916">
    <property type="entry name" value="ZT_dimer"/>
    <property type="match status" value="1"/>
</dbReference>
<comment type="similarity">
    <text evidence="2">Belongs to the cation diffusion facilitator (CDF) transporter (TC 2.A.4) family. SLC30A subfamily.</text>
</comment>
<reference evidence="12" key="1">
    <citation type="submission" date="2021-06" db="EMBL/GenBank/DDBJ databases">
        <authorList>
            <person name="Nardi T."/>
            <person name="Nardi T."/>
        </authorList>
    </citation>
    <scope>NUCLEOTIDE SEQUENCE</scope>
</reference>
<dbReference type="PANTHER" id="PTHR11562:SF17">
    <property type="entry name" value="RE54080P-RELATED"/>
    <property type="match status" value="1"/>
</dbReference>
<feature type="domain" description="Cation efflux protein cytoplasmic" evidence="11">
    <location>
        <begin position="212"/>
        <end position="284"/>
    </location>
</feature>
<dbReference type="InterPro" id="IPR027470">
    <property type="entry name" value="Cation_efflux_CTD"/>
</dbReference>
<dbReference type="GO" id="GO:0005385">
    <property type="term" value="F:zinc ion transmembrane transporter activity"/>
    <property type="evidence" value="ECO:0007669"/>
    <property type="project" value="TreeGrafter"/>
</dbReference>
<name>A0A8S4C585_9ACAR</name>
<dbReference type="GO" id="GO:0005886">
    <property type="term" value="C:plasma membrane"/>
    <property type="evidence" value="ECO:0007669"/>
    <property type="project" value="TreeGrafter"/>
</dbReference>
<protein>
    <submittedName>
        <fullName evidence="12">Cation transporter</fullName>
    </submittedName>
</protein>
<feature type="domain" description="Cation efflux protein transmembrane" evidence="10">
    <location>
        <begin position="16"/>
        <end position="206"/>
    </location>
</feature>
<evidence type="ECO:0000313" key="12">
    <source>
        <dbReference type="EMBL" id="CAG7600866.1"/>
    </source>
</evidence>
<dbReference type="SUPFAM" id="SSF161111">
    <property type="entry name" value="Cation efflux protein transmembrane domain-like"/>
    <property type="match status" value="1"/>
</dbReference>
<evidence type="ECO:0000256" key="4">
    <source>
        <dbReference type="ARBA" id="ARBA00022692"/>
    </source>
</evidence>
<keyword evidence="13" id="KW-1185">Reference proteome</keyword>
<comment type="subcellular location">
    <subcellularLocation>
        <location evidence="1">Membrane</location>
        <topology evidence="1">Multi-pass membrane protein</topology>
    </subcellularLocation>
</comment>
<evidence type="ECO:0000256" key="3">
    <source>
        <dbReference type="ARBA" id="ARBA00022448"/>
    </source>
</evidence>
<evidence type="ECO:0000259" key="11">
    <source>
        <dbReference type="Pfam" id="PF16916"/>
    </source>
</evidence>
<evidence type="ECO:0000256" key="5">
    <source>
        <dbReference type="ARBA" id="ARBA00022906"/>
    </source>
</evidence>
<feature type="transmembrane region" description="Helical" evidence="9">
    <location>
        <begin position="15"/>
        <end position="35"/>
    </location>
</feature>
<organism evidence="12 13">
    <name type="scientific">Hyalomma marginatum</name>
    <dbReference type="NCBI Taxonomy" id="34627"/>
    <lineage>
        <taxon>Eukaryota</taxon>
        <taxon>Metazoa</taxon>
        <taxon>Ecdysozoa</taxon>
        <taxon>Arthropoda</taxon>
        <taxon>Chelicerata</taxon>
        <taxon>Arachnida</taxon>
        <taxon>Acari</taxon>
        <taxon>Parasitiformes</taxon>
        <taxon>Ixodida</taxon>
        <taxon>Ixodoidea</taxon>
        <taxon>Ixodidae</taxon>
        <taxon>Hyalomminae</taxon>
        <taxon>Hyalomma</taxon>
    </lineage>
</organism>
<dbReference type="Gene3D" id="1.20.1510.10">
    <property type="entry name" value="Cation efflux protein transmembrane domain"/>
    <property type="match status" value="1"/>
</dbReference>
<dbReference type="InterPro" id="IPR058533">
    <property type="entry name" value="Cation_efflux_TM"/>
</dbReference>
<dbReference type="InterPro" id="IPR002524">
    <property type="entry name" value="Cation_efflux"/>
</dbReference>
<keyword evidence="7" id="KW-0406">Ion transport</keyword>
<evidence type="ECO:0000256" key="8">
    <source>
        <dbReference type="ARBA" id="ARBA00023136"/>
    </source>
</evidence>
<dbReference type="EMBL" id="CAJVAF010000359">
    <property type="protein sequence ID" value="CAG7600866.1"/>
    <property type="molecule type" value="Genomic_DNA"/>
</dbReference>
<feature type="transmembrane region" description="Helical" evidence="9">
    <location>
        <begin position="77"/>
        <end position="100"/>
    </location>
</feature>
<feature type="transmembrane region" description="Helical" evidence="9">
    <location>
        <begin position="149"/>
        <end position="171"/>
    </location>
</feature>
<evidence type="ECO:0000256" key="7">
    <source>
        <dbReference type="ARBA" id="ARBA00023065"/>
    </source>
</evidence>
<feature type="transmembrane region" description="Helical" evidence="9">
    <location>
        <begin position="41"/>
        <end position="65"/>
    </location>
</feature>
<keyword evidence="4 9" id="KW-0812">Transmembrane</keyword>
<gene>
    <name evidence="12" type="ORF">MHYMCMPASI_01215</name>
</gene>
<evidence type="ECO:0000256" key="2">
    <source>
        <dbReference type="ARBA" id="ARBA00008873"/>
    </source>
</evidence>
<dbReference type="Proteomes" id="UP000837675">
    <property type="component" value="Unassembled WGS sequence"/>
</dbReference>
<dbReference type="InterPro" id="IPR050681">
    <property type="entry name" value="CDF/SLC30A"/>
</dbReference>
<evidence type="ECO:0000313" key="13">
    <source>
        <dbReference type="Proteomes" id="UP000837675"/>
    </source>
</evidence>
<dbReference type="AlphaFoldDB" id="A0A8S4C585"/>
<evidence type="ECO:0000256" key="6">
    <source>
        <dbReference type="ARBA" id="ARBA00022989"/>
    </source>
</evidence>
<dbReference type="Pfam" id="PF01545">
    <property type="entry name" value="Cation_efflux"/>
    <property type="match status" value="1"/>
</dbReference>
<keyword evidence="3" id="KW-0813">Transport</keyword>
<feature type="transmembrane region" description="Helical" evidence="9">
    <location>
        <begin position="112"/>
        <end position="137"/>
    </location>
</feature>